<evidence type="ECO:0000259" key="1">
    <source>
        <dbReference type="PROSITE" id="PS50104"/>
    </source>
</evidence>
<dbReference type="InterPro" id="IPR011460">
    <property type="entry name" value="Lcl_C"/>
</dbReference>
<feature type="domain" description="TIR" evidence="1">
    <location>
        <begin position="1"/>
        <end position="128"/>
    </location>
</feature>
<sequence length="306" mass="35356">MNDIFISHSSKDRPWVYLLAKALQTDGYRVDWDKKHLTNENFAHVIQDTLDHCKCVITVWSTNSSESFWVKAETLSAMEQNQLIPVLCEHVIPPMPYASLATEPLQSWNGDKTDLRYQHLLQTIRKFTQPEATLQDGKYIDNNDDTITDCSTNLMWKKYSEGQRSIACGKGMVRQYTWENAVNRFKQSSFAGYNDWRLPTIKELRSLTSCDRKVASPLIEARHATTLLRNKCVKPTINHHVFPNTSPTRYWTSSSFFNKADYAWALHFDSGNEEESLKYYNASVRLVRNNEALDQGAIRLFNRSIG</sequence>
<dbReference type="Pfam" id="PF13676">
    <property type="entry name" value="TIR_2"/>
    <property type="match status" value="1"/>
</dbReference>
<dbReference type="InterPro" id="IPR035897">
    <property type="entry name" value="Toll_tir_struct_dom_sf"/>
</dbReference>
<dbReference type="PROSITE" id="PS50104">
    <property type="entry name" value="TIR"/>
    <property type="match status" value="1"/>
</dbReference>
<gene>
    <name evidence="2" type="ORF">ENJ51_04680</name>
</gene>
<dbReference type="GO" id="GO:0007165">
    <property type="term" value="P:signal transduction"/>
    <property type="evidence" value="ECO:0007669"/>
    <property type="project" value="InterPro"/>
</dbReference>
<evidence type="ECO:0000313" key="2">
    <source>
        <dbReference type="EMBL" id="HFC92089.1"/>
    </source>
</evidence>
<dbReference type="EMBL" id="DRMS01000184">
    <property type="protein sequence ID" value="HFC92089.1"/>
    <property type="molecule type" value="Genomic_DNA"/>
</dbReference>
<comment type="caution">
    <text evidence="2">The sequence shown here is derived from an EMBL/GenBank/DDBJ whole genome shotgun (WGS) entry which is preliminary data.</text>
</comment>
<dbReference type="SUPFAM" id="SSF52200">
    <property type="entry name" value="Toll/Interleukin receptor TIR domain"/>
    <property type="match status" value="1"/>
</dbReference>
<protein>
    <submittedName>
        <fullName evidence="2">DUF1566 domain-containing protein</fullName>
    </submittedName>
</protein>
<name>A0A7V2WUS9_LEUMU</name>
<dbReference type="AlphaFoldDB" id="A0A7V2WUS9"/>
<dbReference type="PANTHER" id="PTHR35812">
    <property type="entry name" value="LIPOPROTEIN"/>
    <property type="match status" value="1"/>
</dbReference>
<reference evidence="2" key="1">
    <citation type="journal article" date="2020" name="mSystems">
        <title>Genome- and Community-Level Interaction Insights into Carbon Utilization and Element Cycling Functions of Hydrothermarchaeota in Hydrothermal Sediment.</title>
        <authorList>
            <person name="Zhou Z."/>
            <person name="Liu Y."/>
            <person name="Xu W."/>
            <person name="Pan J."/>
            <person name="Luo Z.H."/>
            <person name="Li M."/>
        </authorList>
    </citation>
    <scope>NUCLEOTIDE SEQUENCE [LARGE SCALE GENOMIC DNA]</scope>
    <source>
        <strain evidence="2">HyVt-493</strain>
    </source>
</reference>
<dbReference type="Gene3D" id="3.40.50.10140">
    <property type="entry name" value="Toll/interleukin-1 receptor homology (TIR) domain"/>
    <property type="match status" value="1"/>
</dbReference>
<organism evidence="2">
    <name type="scientific">Leucothrix mucor</name>
    <dbReference type="NCBI Taxonomy" id="45248"/>
    <lineage>
        <taxon>Bacteria</taxon>
        <taxon>Pseudomonadati</taxon>
        <taxon>Pseudomonadota</taxon>
        <taxon>Gammaproteobacteria</taxon>
        <taxon>Thiotrichales</taxon>
        <taxon>Thiotrichaceae</taxon>
        <taxon>Leucothrix</taxon>
    </lineage>
</organism>
<dbReference type="InterPro" id="IPR000157">
    <property type="entry name" value="TIR_dom"/>
</dbReference>
<proteinExistence type="predicted"/>
<dbReference type="Pfam" id="PF07603">
    <property type="entry name" value="Lcl_C"/>
    <property type="match status" value="1"/>
</dbReference>
<dbReference type="PANTHER" id="PTHR35812:SF1">
    <property type="entry name" value="LIPOPROTEIN"/>
    <property type="match status" value="1"/>
</dbReference>
<dbReference type="Proteomes" id="UP000885750">
    <property type="component" value="Unassembled WGS sequence"/>
</dbReference>
<accession>A0A7V2WUS9</accession>